<feature type="coiled-coil region" evidence="2">
    <location>
        <begin position="150"/>
        <end position="247"/>
    </location>
</feature>
<dbReference type="AlphaFoldDB" id="A0A915NMR7"/>
<dbReference type="PANTHER" id="PTHR14388">
    <property type="entry name" value="T CELL-SPECIFIC ADAPTER PROTEIN TSAD"/>
    <property type="match status" value="1"/>
</dbReference>
<keyword evidence="1" id="KW-0727">SH2 domain</keyword>
<keyword evidence="5" id="KW-1185">Reference proteome</keyword>
<proteinExistence type="predicted"/>
<name>A0A915NMR7_9BILA</name>
<dbReference type="InterPro" id="IPR036860">
    <property type="entry name" value="SH2_dom_sf"/>
</dbReference>
<feature type="domain" description="SH2" evidence="4">
    <location>
        <begin position="729"/>
        <end position="821"/>
    </location>
</feature>
<organism evidence="5 6">
    <name type="scientific">Meloidogyne floridensis</name>
    <dbReference type="NCBI Taxonomy" id="298350"/>
    <lineage>
        <taxon>Eukaryota</taxon>
        <taxon>Metazoa</taxon>
        <taxon>Ecdysozoa</taxon>
        <taxon>Nematoda</taxon>
        <taxon>Chromadorea</taxon>
        <taxon>Rhabditida</taxon>
        <taxon>Tylenchina</taxon>
        <taxon>Tylenchomorpha</taxon>
        <taxon>Tylenchoidea</taxon>
        <taxon>Meloidogynidae</taxon>
        <taxon>Meloidogyninae</taxon>
        <taxon>Meloidogyne</taxon>
    </lineage>
</organism>
<dbReference type="Pfam" id="PF00017">
    <property type="entry name" value="SH2"/>
    <property type="match status" value="1"/>
</dbReference>
<keyword evidence="2" id="KW-0175">Coiled coil</keyword>
<evidence type="ECO:0000313" key="6">
    <source>
        <dbReference type="WBParaSite" id="scf7180000420225.g4929"/>
    </source>
</evidence>
<evidence type="ECO:0000259" key="4">
    <source>
        <dbReference type="PROSITE" id="PS50001"/>
    </source>
</evidence>
<feature type="coiled-coil region" evidence="2">
    <location>
        <begin position="609"/>
        <end position="661"/>
    </location>
</feature>
<dbReference type="Proteomes" id="UP000887560">
    <property type="component" value="Unplaced"/>
</dbReference>
<dbReference type="PROSITE" id="PS50001">
    <property type="entry name" value="SH2"/>
    <property type="match status" value="1"/>
</dbReference>
<evidence type="ECO:0000313" key="5">
    <source>
        <dbReference type="Proteomes" id="UP000887560"/>
    </source>
</evidence>
<protein>
    <submittedName>
        <fullName evidence="6">SH2 domain-containing protein</fullName>
    </submittedName>
</protein>
<dbReference type="WBParaSite" id="scf7180000420225.g4929">
    <property type="protein sequence ID" value="scf7180000420225.g4929"/>
    <property type="gene ID" value="scf7180000420225.g4929"/>
</dbReference>
<accession>A0A915NMR7</accession>
<dbReference type="SUPFAM" id="SSF55550">
    <property type="entry name" value="SH2 domain"/>
    <property type="match status" value="1"/>
</dbReference>
<sequence>MTLTKKQQNNKQIPTELIFEIIKSIEGYPNLIINEEINGPLKHQKYSVWKIKCSENVLISSKIFCYLCGEALRITLIVRRHEEGFAKFLRERGEEFAKFLREREIWSEKFVREREERSKKFLREYKEGIAKIVRGHEEGPETSMVNKIIMDNADKNKKEDEDSYERKKQALVQEKEERLAKIVEDNKQGKVRLAEDKEKKFAQIEEENAMLSSKWDEFDEKKKMDVMKEFKEKEEKLDAEFGKLKRAAGEGSSTDPIVFEAEGPTEVPENEGGEEVQEDEDMSVLQEILEKGYVDPKVLEQLEEEQKQILFIKMREEQLRKWRIREADLASIEFENQRRQDRNQRTNFVDDKHHRVKWLNGRDGNVWVWVMGEHPSDLSIEQILENEAKERAKNLAEKEIIQDIERTEDIQSLIDQEEAALKSELAKIDLNQNGTDSELDNKTDSHSPYDELPDESSINDDILENNIATTPSYSQKMNNLVVDSRLQNNGYLTSKMIMADKTSLSSPDSNEIYDNLVSPSHSAANFAPQNSYDLRRQSTFDKLNGSKRLDFKRTERSMPPPIPEKPASLRRTISSHMGNETRFVHRGDGDEQNLEFNTIRSYIPPEEIEKRQSKIFEQLKEQRDRLEREAEMEARREQAEYEERKRKAREAEESVRRIAARARDQHRKNMRTSDALLPLFKEKPTCANSIRDALRALPRPPKPKSRRAILTWFWNSELEQWRGQSPPKWFHGIISREEAEKLLIGKQTGAFLVRVTERIFGYTVSYRAVEGLKNFLVERIVDGYQFMGTNQLVHSTLSELVFYYQTHPITLKGSEVLIEPVGQDKTPPDYEDLFQPFVEGHED</sequence>
<dbReference type="GO" id="GO:0005737">
    <property type="term" value="C:cytoplasm"/>
    <property type="evidence" value="ECO:0007669"/>
    <property type="project" value="TreeGrafter"/>
</dbReference>
<feature type="compositionally biased region" description="Basic and acidic residues" evidence="3">
    <location>
        <begin position="439"/>
        <end position="449"/>
    </location>
</feature>
<reference evidence="6" key="1">
    <citation type="submission" date="2022-11" db="UniProtKB">
        <authorList>
            <consortium name="WormBaseParasite"/>
        </authorList>
    </citation>
    <scope>IDENTIFICATION</scope>
</reference>
<evidence type="ECO:0000256" key="1">
    <source>
        <dbReference type="PROSITE-ProRule" id="PRU00191"/>
    </source>
</evidence>
<evidence type="ECO:0000256" key="3">
    <source>
        <dbReference type="SAM" id="MobiDB-lite"/>
    </source>
</evidence>
<dbReference type="SMART" id="SM00252">
    <property type="entry name" value="SH2"/>
    <property type="match status" value="1"/>
</dbReference>
<feature type="region of interest" description="Disordered" evidence="3">
    <location>
        <begin position="432"/>
        <end position="457"/>
    </location>
</feature>
<dbReference type="InterPro" id="IPR000980">
    <property type="entry name" value="SH2"/>
</dbReference>
<dbReference type="PANTHER" id="PTHR14388:SF17">
    <property type="entry name" value="SH2 DOMAIN-CONTAINING PROTEIN"/>
    <property type="match status" value="1"/>
</dbReference>
<evidence type="ECO:0000256" key="2">
    <source>
        <dbReference type="SAM" id="Coils"/>
    </source>
</evidence>
<dbReference type="Gene3D" id="3.30.505.10">
    <property type="entry name" value="SH2 domain"/>
    <property type="match status" value="1"/>
</dbReference>
<dbReference type="PRINTS" id="PR00401">
    <property type="entry name" value="SH2DOMAIN"/>
</dbReference>